<organism evidence="1">
    <name type="scientific">hydrothermal vent metagenome</name>
    <dbReference type="NCBI Taxonomy" id="652676"/>
    <lineage>
        <taxon>unclassified sequences</taxon>
        <taxon>metagenomes</taxon>
        <taxon>ecological metagenomes</taxon>
    </lineage>
</organism>
<gene>
    <name evidence="1" type="ORF">MNBD_GAMMA12-1953</name>
</gene>
<accession>A0A3B0Z110</accession>
<dbReference type="AlphaFoldDB" id="A0A3B0Z110"/>
<evidence type="ECO:0000313" key="1">
    <source>
        <dbReference type="EMBL" id="VAW81933.1"/>
    </source>
</evidence>
<name>A0A3B0Z110_9ZZZZ</name>
<protein>
    <submittedName>
        <fullName evidence="1">Uncharacterized protein</fullName>
    </submittedName>
</protein>
<sequence>MTKPQKRTINIAEIEGEDLVLFINSCFTCTGQKEFYDIDEQQCLSINFLHQYILGNYRRLYALTLATGINHFNQALIVFNLLAAGSPKDVRHKQEESDLIKICLGRLPANRVFKLFHNLKKKRINNRRTRAVIKCFLESRHDPDFDAVKYRSKIKQVVLHSHIKLTDERSRFLFEKLTQGLKAFDTPIFDSYQRAKYSKKAIYELPYTVAESFAQRHGIARDVFLKGIEAKLTKNEKLRLQKSADRERNISLEVDFNSIDLTRLVLYWLSLSYEKQKLLQNDFEVALSHHAKNIIQNSAITEDKIALVVDRSFSMWGSIEKKRRPLAIGFALHQILQRTVKNYKVFWSTPVTRPLHLYPKGQSNIADPFIKALKMEPDVLLILSDGFENDPAGLTAQIHHAWLGLKQTSNTNIIHLNPVYDANSFNVKKLANTITTVGIRNAEDITVILEYCRFSNGRASIDLLEAFVYKKYIEEKNSANR</sequence>
<dbReference type="EMBL" id="UOFL01000232">
    <property type="protein sequence ID" value="VAW81933.1"/>
    <property type="molecule type" value="Genomic_DNA"/>
</dbReference>
<proteinExistence type="predicted"/>
<reference evidence="1" key="1">
    <citation type="submission" date="2018-06" db="EMBL/GenBank/DDBJ databases">
        <authorList>
            <person name="Zhirakovskaya E."/>
        </authorList>
    </citation>
    <scope>NUCLEOTIDE SEQUENCE</scope>
</reference>